<organism evidence="1 2">
    <name type="scientific">Tanticharoenia sakaeratensis NBRC 103193</name>
    <dbReference type="NCBI Taxonomy" id="1231623"/>
    <lineage>
        <taxon>Bacteria</taxon>
        <taxon>Pseudomonadati</taxon>
        <taxon>Pseudomonadota</taxon>
        <taxon>Alphaproteobacteria</taxon>
        <taxon>Acetobacterales</taxon>
        <taxon>Acetobacteraceae</taxon>
        <taxon>Tanticharoenia</taxon>
    </lineage>
</organism>
<proteinExistence type="predicted"/>
<dbReference type="Proteomes" id="UP000032679">
    <property type="component" value="Unassembled WGS sequence"/>
</dbReference>
<protein>
    <submittedName>
        <fullName evidence="1">Uncharacterized protein</fullName>
    </submittedName>
</protein>
<evidence type="ECO:0000313" key="2">
    <source>
        <dbReference type="Proteomes" id="UP000032679"/>
    </source>
</evidence>
<keyword evidence="2" id="KW-1185">Reference proteome</keyword>
<name>A0A0D6MH19_9PROT</name>
<dbReference type="RefSeq" id="WP_048846042.1">
    <property type="nucleotide sequence ID" value="NZ_BALE01000002.1"/>
</dbReference>
<gene>
    <name evidence="1" type="ORF">Tasa_002_025</name>
</gene>
<comment type="caution">
    <text evidence="1">The sequence shown here is derived from an EMBL/GenBank/DDBJ whole genome shotgun (WGS) entry which is preliminary data.</text>
</comment>
<dbReference type="EMBL" id="BALE01000002">
    <property type="protein sequence ID" value="GAN52745.1"/>
    <property type="molecule type" value="Genomic_DNA"/>
</dbReference>
<evidence type="ECO:0000313" key="1">
    <source>
        <dbReference type="EMBL" id="GAN52745.1"/>
    </source>
</evidence>
<reference evidence="1 2" key="1">
    <citation type="submission" date="2012-10" db="EMBL/GenBank/DDBJ databases">
        <title>Genome sequencing of Tanticharoenia sakaeratensis NBRC 103193.</title>
        <authorList>
            <person name="Azuma Y."/>
            <person name="Hadano H."/>
            <person name="Hirakawa H."/>
            <person name="Matsushita K."/>
        </authorList>
    </citation>
    <scope>NUCLEOTIDE SEQUENCE [LARGE SCALE GENOMIC DNA]</scope>
    <source>
        <strain evidence="1 2">NBRC 103193</strain>
    </source>
</reference>
<dbReference type="AlphaFoldDB" id="A0A0D6MH19"/>
<accession>A0A0D6MH19</accession>
<sequence length="71" mass="7729">MFVATLLKTVQQFLAFPRTFGTTPRQIIASAANAFAAPGHRVLVARICIQCAAPMPNGSQRRQTYSPEHDG</sequence>